<evidence type="ECO:0000256" key="4">
    <source>
        <dbReference type="ARBA" id="ARBA00022989"/>
    </source>
</evidence>
<gene>
    <name evidence="13" type="ORF">G0U57_013463</name>
</gene>
<keyword evidence="4 11" id="KW-1133">Transmembrane helix</keyword>
<dbReference type="PROSITE" id="PS00237">
    <property type="entry name" value="G_PROTEIN_RECEP_F1_1"/>
    <property type="match status" value="1"/>
</dbReference>
<evidence type="ECO:0000256" key="2">
    <source>
        <dbReference type="ARBA" id="ARBA00022475"/>
    </source>
</evidence>
<dbReference type="OrthoDB" id="6086428at2759"/>
<keyword evidence="9 10" id="KW-0807">Transducer</keyword>
<keyword evidence="3 10" id="KW-0812">Transmembrane</keyword>
<dbReference type="FunFam" id="1.20.1070.10:FF:000142">
    <property type="entry name" value="G protein-coupled receptor 55"/>
    <property type="match status" value="1"/>
</dbReference>
<dbReference type="GO" id="GO:0035025">
    <property type="term" value="P:positive regulation of Rho protein signal transduction"/>
    <property type="evidence" value="ECO:0007669"/>
    <property type="project" value="TreeGrafter"/>
</dbReference>
<evidence type="ECO:0000256" key="6">
    <source>
        <dbReference type="ARBA" id="ARBA00023136"/>
    </source>
</evidence>
<dbReference type="InterPro" id="IPR044734">
    <property type="entry name" value="GPR35_7tmA"/>
</dbReference>
<evidence type="ECO:0000256" key="8">
    <source>
        <dbReference type="ARBA" id="ARBA00023180"/>
    </source>
</evidence>
<evidence type="ECO:0000256" key="3">
    <source>
        <dbReference type="ARBA" id="ARBA00022692"/>
    </source>
</evidence>
<dbReference type="Gene3D" id="1.20.1070.10">
    <property type="entry name" value="Rhodopsin 7-helix transmembrane proteins"/>
    <property type="match status" value="1"/>
</dbReference>
<keyword evidence="14" id="KW-1185">Reference proteome</keyword>
<dbReference type="PANTHER" id="PTHR24232">
    <property type="entry name" value="G-PROTEIN COUPLED RECEPTOR"/>
    <property type="match status" value="1"/>
</dbReference>
<sequence>MNCNNSSIQVPQTFHLVQLIVYIPVFLFGILFNALAFWVFCCKLSKWTETRVYMINLMIADCCLLFTLPFKAFSHNHALPRDNKCLALEAIYFINRYASIYIITITAVDRYIAIMYALQSMTLRSPFKAAVTSGFLWLLVISFVCLAEVLEKQENRGICFEKFSTEPSKGALAFSIGGFFIPLIILSFCSIQIIKKLVRKKKTNPHEEKLIQKAIYIVSANMAVFIICFLPVNIGHIVRFIVDSTSTSCSVIYRGNVFLHTASIIANTNCCLDAICYYFVSQEFQEASSMLPKTKSVKTMSNHSYSSSLHMPLDNIQFR</sequence>
<protein>
    <submittedName>
        <fullName evidence="13">G-protein coupled receptor 35-like</fullName>
    </submittedName>
</protein>
<dbReference type="InterPro" id="IPR017452">
    <property type="entry name" value="GPCR_Rhodpsn_7TM"/>
</dbReference>
<evidence type="ECO:0000256" key="9">
    <source>
        <dbReference type="ARBA" id="ARBA00023224"/>
    </source>
</evidence>
<dbReference type="InterPro" id="IPR000276">
    <property type="entry name" value="GPCR_Rhodpsn"/>
</dbReference>
<dbReference type="CDD" id="cd15164">
    <property type="entry name" value="7tmA_GPR35-like"/>
    <property type="match status" value="1"/>
</dbReference>
<dbReference type="PROSITE" id="PS50262">
    <property type="entry name" value="G_PROTEIN_RECEP_F1_2"/>
    <property type="match status" value="1"/>
</dbReference>
<dbReference type="SUPFAM" id="SSF81321">
    <property type="entry name" value="Family A G protein-coupled receptor-like"/>
    <property type="match status" value="1"/>
</dbReference>
<evidence type="ECO:0000256" key="5">
    <source>
        <dbReference type="ARBA" id="ARBA00023040"/>
    </source>
</evidence>
<name>A0A8T1SA54_CHESE</name>
<comment type="subcellular location">
    <subcellularLocation>
        <location evidence="1">Cell membrane</location>
        <topology evidence="1">Multi-pass membrane protein</topology>
    </subcellularLocation>
</comment>
<feature type="transmembrane region" description="Helical" evidence="11">
    <location>
        <begin position="90"/>
        <end position="108"/>
    </location>
</feature>
<evidence type="ECO:0000256" key="10">
    <source>
        <dbReference type="RuleBase" id="RU000688"/>
    </source>
</evidence>
<evidence type="ECO:0000259" key="12">
    <source>
        <dbReference type="PROSITE" id="PS50262"/>
    </source>
</evidence>
<keyword evidence="6 11" id="KW-0472">Membrane</keyword>
<evidence type="ECO:0000256" key="1">
    <source>
        <dbReference type="ARBA" id="ARBA00004651"/>
    </source>
</evidence>
<dbReference type="GO" id="GO:0004950">
    <property type="term" value="F:chemokine receptor activity"/>
    <property type="evidence" value="ECO:0007669"/>
    <property type="project" value="InterPro"/>
</dbReference>
<keyword evidence="8" id="KW-0325">Glycoprotein</keyword>
<dbReference type="Proteomes" id="UP000765507">
    <property type="component" value="Unassembled WGS sequence"/>
</dbReference>
<evidence type="ECO:0000256" key="7">
    <source>
        <dbReference type="ARBA" id="ARBA00023170"/>
    </source>
</evidence>
<dbReference type="AlphaFoldDB" id="A0A8T1SA54"/>
<feature type="transmembrane region" description="Helical" evidence="11">
    <location>
        <begin position="129"/>
        <end position="150"/>
    </location>
</feature>
<feature type="transmembrane region" description="Helical" evidence="11">
    <location>
        <begin position="20"/>
        <end position="40"/>
    </location>
</feature>
<reference evidence="13 14" key="1">
    <citation type="journal article" date="2020" name="G3 (Bethesda)">
        <title>Draft Genome of the Common Snapping Turtle, Chelydra serpentina, a Model for Phenotypic Plasticity in Reptiles.</title>
        <authorList>
            <person name="Das D."/>
            <person name="Singh S.K."/>
            <person name="Bierstedt J."/>
            <person name="Erickson A."/>
            <person name="Galli G.L.J."/>
            <person name="Crossley D.A. 2nd"/>
            <person name="Rhen T."/>
        </authorList>
    </citation>
    <scope>NUCLEOTIDE SEQUENCE [LARGE SCALE GENOMIC DNA]</scope>
    <source>
        <strain evidence="13">KW</strain>
    </source>
</reference>
<dbReference type="Pfam" id="PF00001">
    <property type="entry name" value="7tm_1"/>
    <property type="match status" value="1"/>
</dbReference>
<feature type="transmembrane region" description="Helical" evidence="11">
    <location>
        <begin position="170"/>
        <end position="194"/>
    </location>
</feature>
<comment type="caution">
    <text evidence="13">The sequence shown here is derived from an EMBL/GenBank/DDBJ whole genome shotgun (WGS) entry which is preliminary data.</text>
</comment>
<dbReference type="EMBL" id="JAHGAV010000373">
    <property type="protein sequence ID" value="KAG6925760.1"/>
    <property type="molecule type" value="Genomic_DNA"/>
</dbReference>
<evidence type="ECO:0000313" key="13">
    <source>
        <dbReference type="EMBL" id="KAG6925760.1"/>
    </source>
</evidence>
<accession>A0A8T1SA54</accession>
<evidence type="ECO:0000313" key="14">
    <source>
        <dbReference type="Proteomes" id="UP000765507"/>
    </source>
</evidence>
<organism evidence="13 14">
    <name type="scientific">Chelydra serpentina</name>
    <name type="common">Snapping turtle</name>
    <name type="synonym">Testudo serpentina</name>
    <dbReference type="NCBI Taxonomy" id="8475"/>
    <lineage>
        <taxon>Eukaryota</taxon>
        <taxon>Metazoa</taxon>
        <taxon>Chordata</taxon>
        <taxon>Craniata</taxon>
        <taxon>Vertebrata</taxon>
        <taxon>Euteleostomi</taxon>
        <taxon>Archelosauria</taxon>
        <taxon>Testudinata</taxon>
        <taxon>Testudines</taxon>
        <taxon>Cryptodira</taxon>
        <taxon>Durocryptodira</taxon>
        <taxon>Americhelydia</taxon>
        <taxon>Chelydroidea</taxon>
        <taxon>Chelydridae</taxon>
        <taxon>Chelydra</taxon>
    </lineage>
</organism>
<keyword evidence="2" id="KW-1003">Cell membrane</keyword>
<dbReference type="PANTHER" id="PTHR24232:SF97">
    <property type="entry name" value="G-PROTEIN COUPLED RECEPTORS FAMILY 1 PROFILE DOMAIN-CONTAINING PROTEIN"/>
    <property type="match status" value="1"/>
</dbReference>
<feature type="transmembrane region" description="Helical" evidence="11">
    <location>
        <begin position="215"/>
        <end position="238"/>
    </location>
</feature>
<evidence type="ECO:0000256" key="11">
    <source>
        <dbReference type="SAM" id="Phobius"/>
    </source>
</evidence>
<feature type="domain" description="G-protein coupled receptors family 1 profile" evidence="12">
    <location>
        <begin position="32"/>
        <end position="277"/>
    </location>
</feature>
<comment type="similarity">
    <text evidence="10">Belongs to the G-protein coupled receptor 1 family.</text>
</comment>
<dbReference type="PRINTS" id="PR00237">
    <property type="entry name" value="GPCRRHODOPSN"/>
</dbReference>
<keyword evidence="5 10" id="KW-0297">G-protein coupled receptor</keyword>
<keyword evidence="7 10" id="KW-0675">Receptor</keyword>
<dbReference type="GO" id="GO:0005886">
    <property type="term" value="C:plasma membrane"/>
    <property type="evidence" value="ECO:0007669"/>
    <property type="project" value="UniProtKB-SubCell"/>
</dbReference>
<dbReference type="GO" id="GO:0007200">
    <property type="term" value="P:phospholipase C-activating G protein-coupled receptor signaling pathway"/>
    <property type="evidence" value="ECO:0007669"/>
    <property type="project" value="TreeGrafter"/>
</dbReference>
<proteinExistence type="inferred from homology"/>